<evidence type="ECO:0000313" key="7">
    <source>
        <dbReference type="EnsemblMetazoa" id="AFUN015843-PA"/>
    </source>
</evidence>
<dbReference type="VEuPathDB" id="VectorBase:AFUN015843"/>
<dbReference type="EnsemblMetazoa" id="AFUN015843-RA">
    <property type="protein sequence ID" value="AFUN015843-PA"/>
    <property type="gene ID" value="AFUN015843"/>
</dbReference>
<keyword evidence="5 6" id="KW-0472">Membrane</keyword>
<comment type="subcellular location">
    <subcellularLocation>
        <location evidence="1 6">Cell membrane</location>
        <topology evidence="1 6">Multi-pass membrane protein</topology>
    </subcellularLocation>
</comment>
<keyword evidence="3 6" id="KW-0812">Transmembrane</keyword>
<name>A0A182S4X3_ANOFN</name>
<evidence type="ECO:0000256" key="5">
    <source>
        <dbReference type="ARBA" id="ARBA00023136"/>
    </source>
</evidence>
<evidence type="ECO:0000256" key="6">
    <source>
        <dbReference type="RuleBase" id="RU363108"/>
    </source>
</evidence>
<protein>
    <recommendedName>
        <fullName evidence="6">Gustatory receptor</fullName>
    </recommendedName>
</protein>
<keyword evidence="2 6" id="KW-1003">Cell membrane</keyword>
<organism evidence="7">
    <name type="scientific">Anopheles funestus</name>
    <name type="common">African malaria mosquito</name>
    <dbReference type="NCBI Taxonomy" id="62324"/>
    <lineage>
        <taxon>Eukaryota</taxon>
        <taxon>Metazoa</taxon>
        <taxon>Ecdysozoa</taxon>
        <taxon>Arthropoda</taxon>
        <taxon>Hexapoda</taxon>
        <taxon>Insecta</taxon>
        <taxon>Pterygota</taxon>
        <taxon>Neoptera</taxon>
        <taxon>Endopterygota</taxon>
        <taxon>Diptera</taxon>
        <taxon>Nematocera</taxon>
        <taxon>Culicoidea</taxon>
        <taxon>Culicidae</taxon>
        <taxon>Anophelinae</taxon>
        <taxon>Anopheles</taxon>
    </lineage>
</organism>
<reference evidence="7" key="1">
    <citation type="submission" date="2020-05" db="UniProtKB">
        <authorList>
            <consortium name="EnsemblMetazoa"/>
        </authorList>
    </citation>
    <scope>IDENTIFICATION</scope>
    <source>
        <strain evidence="7">FUMOZ</strain>
    </source>
</reference>
<keyword evidence="6" id="KW-0675">Receptor</keyword>
<dbReference type="VEuPathDB" id="VectorBase:AFUN2_013643"/>
<keyword evidence="6" id="KW-0807">Transducer</keyword>
<feature type="transmembrane region" description="Helical" evidence="6">
    <location>
        <begin position="280"/>
        <end position="304"/>
    </location>
</feature>
<evidence type="ECO:0000256" key="3">
    <source>
        <dbReference type="ARBA" id="ARBA00022692"/>
    </source>
</evidence>
<evidence type="ECO:0000256" key="1">
    <source>
        <dbReference type="ARBA" id="ARBA00004651"/>
    </source>
</evidence>
<dbReference type="GO" id="GO:0007165">
    <property type="term" value="P:signal transduction"/>
    <property type="evidence" value="ECO:0007669"/>
    <property type="project" value="UniProtKB-KW"/>
</dbReference>
<sequence>MVPKGALTLSEKCCIWLLTVCGLLPFRLNAASNRFVETNVHYWGNVVGTVLYVIVGPFIYWVSISALLHPNTQLNYYMMMIQFLFMYVVVITSRIKAVANRAKLCKLLNALLALREQTLQGSPGVAFAPTLSRKLFTKLIVFDLGMMILSASFFRRFIDLQHSLLYSFLGFCNLLQVSSMNVTINFLLFVLYNAVNIYMIINARCNDLVYGSKAPKETIRVYLLHTETSLIVQNIVEVVNIPVLLLSVWYFFIIVFSVFYTYTSLVQDLHTGSLDALRNIINPIAFFISEAAQVYFLATSSAMFTASARKIISYLSLYTGRISDGPEDQAIELVTIEHLNRDYTIQIKGLFTIDNTMMFSIVASTTSYMIILVQYYLQE</sequence>
<dbReference type="InterPro" id="IPR013604">
    <property type="entry name" value="7TM_chemorcpt"/>
</dbReference>
<comment type="function">
    <text evidence="6">Gustatory receptor which mediates acceptance or avoidance behavior, depending on its substrates.</text>
</comment>
<accession>A0A182S4X3</accession>
<feature type="transmembrane region" description="Helical" evidence="6">
    <location>
        <begin position="139"/>
        <end position="158"/>
    </location>
</feature>
<feature type="transmembrane region" description="Helical" evidence="6">
    <location>
        <begin position="164"/>
        <end position="192"/>
    </location>
</feature>
<feature type="transmembrane region" description="Helical" evidence="6">
    <location>
        <begin position="74"/>
        <end position="93"/>
    </location>
</feature>
<proteinExistence type="inferred from homology"/>
<dbReference type="GO" id="GO:0005886">
    <property type="term" value="C:plasma membrane"/>
    <property type="evidence" value="ECO:0007669"/>
    <property type="project" value="UniProtKB-SubCell"/>
</dbReference>
<feature type="transmembrane region" description="Helical" evidence="6">
    <location>
        <begin position="238"/>
        <end position="260"/>
    </location>
</feature>
<dbReference type="STRING" id="62324.A0A182S4X3"/>
<feature type="transmembrane region" description="Helical" evidence="6">
    <location>
        <begin position="40"/>
        <end position="62"/>
    </location>
</feature>
<keyword evidence="4 6" id="KW-1133">Transmembrane helix</keyword>
<evidence type="ECO:0000256" key="4">
    <source>
        <dbReference type="ARBA" id="ARBA00022989"/>
    </source>
</evidence>
<dbReference type="AlphaFoldDB" id="A0A182S4X3"/>
<comment type="similarity">
    <text evidence="6">Belongs to the insect chemoreceptor superfamily. Gustatory receptor (GR) family.</text>
</comment>
<dbReference type="GO" id="GO:0050909">
    <property type="term" value="P:sensory perception of taste"/>
    <property type="evidence" value="ECO:0007669"/>
    <property type="project" value="InterPro"/>
</dbReference>
<dbReference type="Pfam" id="PF08395">
    <property type="entry name" value="7tm_7"/>
    <property type="match status" value="1"/>
</dbReference>
<feature type="transmembrane region" description="Helical" evidence="6">
    <location>
        <begin position="357"/>
        <end position="377"/>
    </location>
</feature>
<evidence type="ECO:0000256" key="2">
    <source>
        <dbReference type="ARBA" id="ARBA00022475"/>
    </source>
</evidence>